<proteinExistence type="predicted"/>
<evidence type="ECO:0000313" key="1">
    <source>
        <dbReference type="EMBL" id="KAF2654225.1"/>
    </source>
</evidence>
<dbReference type="AlphaFoldDB" id="A0A6A6T2I1"/>
<organism evidence="1 2">
    <name type="scientific">Lophiostoma macrostomum CBS 122681</name>
    <dbReference type="NCBI Taxonomy" id="1314788"/>
    <lineage>
        <taxon>Eukaryota</taxon>
        <taxon>Fungi</taxon>
        <taxon>Dikarya</taxon>
        <taxon>Ascomycota</taxon>
        <taxon>Pezizomycotina</taxon>
        <taxon>Dothideomycetes</taxon>
        <taxon>Pleosporomycetidae</taxon>
        <taxon>Pleosporales</taxon>
        <taxon>Lophiostomataceae</taxon>
        <taxon>Lophiostoma</taxon>
    </lineage>
</organism>
<evidence type="ECO:0000313" key="2">
    <source>
        <dbReference type="Proteomes" id="UP000799324"/>
    </source>
</evidence>
<dbReference type="OrthoDB" id="5314997at2759"/>
<protein>
    <recommendedName>
        <fullName evidence="3">F-box domain-containing protein</fullName>
    </recommendedName>
</protein>
<dbReference type="Proteomes" id="UP000799324">
    <property type="component" value="Unassembled WGS sequence"/>
</dbReference>
<evidence type="ECO:0008006" key="3">
    <source>
        <dbReference type="Google" id="ProtNLM"/>
    </source>
</evidence>
<reference evidence="1" key="1">
    <citation type="journal article" date="2020" name="Stud. Mycol.">
        <title>101 Dothideomycetes genomes: a test case for predicting lifestyles and emergence of pathogens.</title>
        <authorList>
            <person name="Haridas S."/>
            <person name="Albert R."/>
            <person name="Binder M."/>
            <person name="Bloem J."/>
            <person name="Labutti K."/>
            <person name="Salamov A."/>
            <person name="Andreopoulos B."/>
            <person name="Baker S."/>
            <person name="Barry K."/>
            <person name="Bills G."/>
            <person name="Bluhm B."/>
            <person name="Cannon C."/>
            <person name="Castanera R."/>
            <person name="Culley D."/>
            <person name="Daum C."/>
            <person name="Ezra D."/>
            <person name="Gonzalez J."/>
            <person name="Henrissat B."/>
            <person name="Kuo A."/>
            <person name="Liang C."/>
            <person name="Lipzen A."/>
            <person name="Lutzoni F."/>
            <person name="Magnuson J."/>
            <person name="Mondo S."/>
            <person name="Nolan M."/>
            <person name="Ohm R."/>
            <person name="Pangilinan J."/>
            <person name="Park H.-J."/>
            <person name="Ramirez L."/>
            <person name="Alfaro M."/>
            <person name="Sun H."/>
            <person name="Tritt A."/>
            <person name="Yoshinaga Y."/>
            <person name="Zwiers L.-H."/>
            <person name="Turgeon B."/>
            <person name="Goodwin S."/>
            <person name="Spatafora J."/>
            <person name="Crous P."/>
            <person name="Grigoriev I."/>
        </authorList>
    </citation>
    <scope>NUCLEOTIDE SEQUENCE</scope>
    <source>
        <strain evidence="1">CBS 122681</strain>
    </source>
</reference>
<sequence length="270" mass="30776">MSSSTTNPFRFLDLPKELRLMVYEFMPVTTRHHALVLPDGKEVVLIVKSLSVCLLSTCRLISEEAHPIVEDKLRLIKSTPPRIIFHSGLSMMEDSLTTSLLSDICARVDAIEYGTHMTPHLNATSLRHRLKSRGACVKNNWAAELAYIDIDTLSSFIHHAGWHILSDTSHPRLEIGLRLQAEHTRNTSEARMDLFRFNGWASTACSFKIPVDHKTFLLRSDFPLEALYVRALGVCQRVRHNPTWWAGSCSVPYDDGLYREWAELREAYTT</sequence>
<accession>A0A6A6T2I1</accession>
<gene>
    <name evidence="1" type="ORF">K491DRAFT_693990</name>
</gene>
<name>A0A6A6T2I1_9PLEO</name>
<dbReference type="EMBL" id="MU004367">
    <property type="protein sequence ID" value="KAF2654225.1"/>
    <property type="molecule type" value="Genomic_DNA"/>
</dbReference>
<keyword evidence="2" id="KW-1185">Reference proteome</keyword>